<dbReference type="GO" id="GO:0008154">
    <property type="term" value="P:actin polymerization or depolymerization"/>
    <property type="evidence" value="ECO:0007669"/>
    <property type="project" value="TreeGrafter"/>
</dbReference>
<dbReference type="Pfam" id="PF25480">
    <property type="entry name" value="DUF7904"/>
    <property type="match status" value="1"/>
</dbReference>
<feature type="domain" description="Gelsolin-like" evidence="1">
    <location>
        <begin position="280"/>
        <end position="323"/>
    </location>
</feature>
<organism evidence="3 4">
    <name type="scientific">Monilinia fructicola</name>
    <name type="common">Brown rot fungus</name>
    <name type="synonym">Ciboria fructicola</name>
    <dbReference type="NCBI Taxonomy" id="38448"/>
    <lineage>
        <taxon>Eukaryota</taxon>
        <taxon>Fungi</taxon>
        <taxon>Dikarya</taxon>
        <taxon>Ascomycota</taxon>
        <taxon>Pezizomycotina</taxon>
        <taxon>Leotiomycetes</taxon>
        <taxon>Helotiales</taxon>
        <taxon>Sclerotiniaceae</taxon>
        <taxon>Monilinia</taxon>
    </lineage>
</organism>
<comment type="caution">
    <text evidence="3">The sequence shown here is derived from an EMBL/GenBank/DDBJ whole genome shotgun (WGS) entry which is preliminary data.</text>
</comment>
<gene>
    <name evidence="3" type="ORF">EYC84_007410</name>
</gene>
<dbReference type="SMART" id="SM00262">
    <property type="entry name" value="GEL"/>
    <property type="match status" value="2"/>
</dbReference>
<dbReference type="GO" id="GO:0005546">
    <property type="term" value="F:phosphatidylinositol-4,5-bisphosphate binding"/>
    <property type="evidence" value="ECO:0007669"/>
    <property type="project" value="TreeGrafter"/>
</dbReference>
<evidence type="ECO:0000259" key="2">
    <source>
        <dbReference type="Pfam" id="PF25480"/>
    </source>
</evidence>
<accession>A0A5M9JG68</accession>
<dbReference type="GO" id="GO:0015629">
    <property type="term" value="C:actin cytoskeleton"/>
    <property type="evidence" value="ECO:0007669"/>
    <property type="project" value="TreeGrafter"/>
</dbReference>
<dbReference type="InterPro" id="IPR007122">
    <property type="entry name" value="Villin/Gelsolin"/>
</dbReference>
<feature type="domain" description="DUF7904" evidence="2">
    <location>
        <begin position="114"/>
        <end position="147"/>
    </location>
</feature>
<protein>
    <recommendedName>
        <fullName evidence="5">Gelsolin-like domain-containing protein</fullName>
    </recommendedName>
</protein>
<dbReference type="PANTHER" id="PTHR11977:SF133">
    <property type="entry name" value="DUF4045 DOMAIN-CONTAINING PROTEIN"/>
    <property type="match status" value="1"/>
</dbReference>
<proteinExistence type="predicted"/>
<dbReference type="AlphaFoldDB" id="A0A5M9JG68"/>
<dbReference type="PANTHER" id="PTHR11977">
    <property type="entry name" value="VILLIN"/>
    <property type="match status" value="1"/>
</dbReference>
<dbReference type="VEuPathDB" id="FungiDB:MFRU_029g00920"/>
<dbReference type="InterPro" id="IPR029006">
    <property type="entry name" value="ADF-H/Gelsolin-like_dom_sf"/>
</dbReference>
<dbReference type="EMBL" id="VICG01000009">
    <property type="protein sequence ID" value="KAA8568374.1"/>
    <property type="molecule type" value="Genomic_DNA"/>
</dbReference>
<dbReference type="InterPro" id="IPR057226">
    <property type="entry name" value="DUF7904"/>
</dbReference>
<keyword evidence="4" id="KW-1185">Reference proteome</keyword>
<dbReference type="GO" id="GO:0051014">
    <property type="term" value="P:actin filament severing"/>
    <property type="evidence" value="ECO:0007669"/>
    <property type="project" value="TreeGrafter"/>
</dbReference>
<name>A0A5M9JG68_MONFR</name>
<dbReference type="Proteomes" id="UP000322873">
    <property type="component" value="Unassembled WGS sequence"/>
</dbReference>
<dbReference type="SUPFAM" id="SSF55753">
    <property type="entry name" value="Actin depolymerizing proteins"/>
    <property type="match status" value="2"/>
</dbReference>
<reference evidence="3 4" key="1">
    <citation type="submission" date="2019-06" db="EMBL/GenBank/DDBJ databases">
        <title>Genome Sequence of the Brown Rot Fungal Pathogen Monilinia fructicola.</title>
        <authorList>
            <person name="De Miccolis Angelini R.M."/>
            <person name="Landi L."/>
            <person name="Abate D."/>
            <person name="Pollastro S."/>
            <person name="Romanazzi G."/>
            <person name="Faretra F."/>
        </authorList>
    </citation>
    <scope>NUCLEOTIDE SEQUENCE [LARGE SCALE GENOMIC DNA]</scope>
    <source>
        <strain evidence="3 4">Mfrc123</strain>
    </source>
</reference>
<evidence type="ECO:0008006" key="5">
    <source>
        <dbReference type="Google" id="ProtNLM"/>
    </source>
</evidence>
<dbReference type="InterPro" id="IPR007123">
    <property type="entry name" value="Gelsolin-like_dom"/>
</dbReference>
<dbReference type="Pfam" id="PF00626">
    <property type="entry name" value="Gelsolin"/>
    <property type="match status" value="1"/>
</dbReference>
<sequence length="403" mass="44726">MSPGLRSPSMAYSPVPQASEASQLLADFFGDEPKPTPTYSVDTASILMARQDTIPAVRTMQSSLFYLFEDGKRQAVPTHQERVLFERKLPRYTGGSEMKSLNVSSAILKFLRRERPKALVAIFVILRQGKETPEFYQALGGIIIIRRGSSKKYDSLAPHVLCARQQYGMLVFDEVDYSPSVLCSGFPYLISSPSGKTYLWKGRGSTAEEHGCARLLGMEISMTGEIEEVEDGDEPSSFLELFDNCKEIPQSADHWKLKPAYNKYSARLFCATTSGKEQIVEITPFCQADLSSSLIYILDAFFEIYIVIGAKAQSQYGAFHNALQFVQEYGILSAGMEDRPFVPVSTVVIEGIPKDLKSVFRKWSEGRAPTIVQKRDGHGGTALKRARSLRVVPLTAALEATRG</sequence>
<dbReference type="GO" id="GO:0005737">
    <property type="term" value="C:cytoplasm"/>
    <property type="evidence" value="ECO:0007669"/>
    <property type="project" value="TreeGrafter"/>
</dbReference>
<dbReference type="Gene3D" id="3.40.20.10">
    <property type="entry name" value="Severin"/>
    <property type="match status" value="2"/>
</dbReference>
<evidence type="ECO:0000313" key="4">
    <source>
        <dbReference type="Proteomes" id="UP000322873"/>
    </source>
</evidence>
<evidence type="ECO:0000313" key="3">
    <source>
        <dbReference type="EMBL" id="KAA8568374.1"/>
    </source>
</evidence>
<evidence type="ECO:0000259" key="1">
    <source>
        <dbReference type="Pfam" id="PF00626"/>
    </source>
</evidence>
<dbReference type="GO" id="GO:0051016">
    <property type="term" value="P:barbed-end actin filament capping"/>
    <property type="evidence" value="ECO:0007669"/>
    <property type="project" value="TreeGrafter"/>
</dbReference>
<dbReference type="GO" id="GO:0051015">
    <property type="term" value="F:actin filament binding"/>
    <property type="evidence" value="ECO:0007669"/>
    <property type="project" value="InterPro"/>
</dbReference>